<dbReference type="InterPro" id="IPR036388">
    <property type="entry name" value="WH-like_DNA-bd_sf"/>
</dbReference>
<evidence type="ECO:0000313" key="2">
    <source>
        <dbReference type="Proteomes" id="UP000251002"/>
    </source>
</evidence>
<dbReference type="SUPFAM" id="SSF46785">
    <property type="entry name" value="Winged helix' DNA-binding domain"/>
    <property type="match status" value="1"/>
</dbReference>
<dbReference type="AlphaFoldDB" id="A0A365KXB8"/>
<dbReference type="EMBL" id="QLZR01000003">
    <property type="protein sequence ID" value="RAZ77804.1"/>
    <property type="molecule type" value="Genomic_DNA"/>
</dbReference>
<dbReference type="RefSeq" id="WP_112223531.1">
    <property type="nucleotide sequence ID" value="NZ_CP047673.1"/>
</dbReference>
<accession>A0A365KXB8</accession>
<proteinExistence type="predicted"/>
<evidence type="ECO:0000313" key="1">
    <source>
        <dbReference type="EMBL" id="RAZ77804.1"/>
    </source>
</evidence>
<gene>
    <name evidence="1" type="ORF">DP120_10010</name>
</gene>
<protein>
    <submittedName>
        <fullName evidence="1">Uncharacterized protein</fullName>
    </submittedName>
</protein>
<name>A0A365KXB8_9BACL</name>
<comment type="caution">
    <text evidence="1">The sequence shown here is derived from an EMBL/GenBank/DDBJ whole genome shotgun (WGS) entry which is preliminary data.</text>
</comment>
<dbReference type="InterPro" id="IPR036390">
    <property type="entry name" value="WH_DNA-bd_sf"/>
</dbReference>
<organism evidence="1 2">
    <name type="scientific">Planococcus halotolerans</name>
    <dbReference type="NCBI Taxonomy" id="2233542"/>
    <lineage>
        <taxon>Bacteria</taxon>
        <taxon>Bacillati</taxon>
        <taxon>Bacillota</taxon>
        <taxon>Bacilli</taxon>
        <taxon>Bacillales</taxon>
        <taxon>Caryophanaceae</taxon>
        <taxon>Planococcus</taxon>
    </lineage>
</organism>
<dbReference type="Gene3D" id="1.10.10.10">
    <property type="entry name" value="Winged helix-like DNA-binding domain superfamily/Winged helix DNA-binding domain"/>
    <property type="match status" value="1"/>
</dbReference>
<dbReference type="Proteomes" id="UP000251002">
    <property type="component" value="Unassembled WGS sequence"/>
</dbReference>
<reference evidence="1 2" key="1">
    <citation type="submission" date="2018-06" db="EMBL/GenBank/DDBJ databases">
        <title>The draft genome sequences of strains SCU63 and S1.</title>
        <authorList>
            <person name="Gan L."/>
        </authorList>
    </citation>
    <scope>NUCLEOTIDE SEQUENCE [LARGE SCALE GENOMIC DNA]</scope>
    <source>
        <strain evidence="1 2">SCU63</strain>
    </source>
</reference>
<keyword evidence="2" id="KW-1185">Reference proteome</keyword>
<sequence length="254" mass="29434">MEKLIERLSSEITQNRDVSIRKSDVWQLPVISYEVSFDRVKRLKMDILMKMLLFAFQQSEIRRAAVLADMLSVEELFVSDLIDKMQRTGLVLLGKKGYVLTPKGHDYLDKGIFEEELDGEQAVISYSAAHDSYRLSEIDNSPNEGEFSIYRYAIEKDVEEESMLELLANEKNSTEEGFQILVSGIEDFEELETVFIPCIEFQCYDRKQDILFARVWNTGTGVWDETLEKAIEERELVEWREAMKAEVEIAGQSE</sequence>